<feature type="compositionally biased region" description="Pro residues" evidence="1">
    <location>
        <begin position="56"/>
        <end position="65"/>
    </location>
</feature>
<keyword evidence="3" id="KW-1185">Reference proteome</keyword>
<dbReference type="PANTHER" id="PTHR35753:SF2">
    <property type="entry name" value="PROTEIN MAINTENANCE OF PSII UNDER HIGH LIGHT 1"/>
    <property type="match status" value="1"/>
</dbReference>
<feature type="region of interest" description="Disordered" evidence="1">
    <location>
        <begin position="132"/>
        <end position="222"/>
    </location>
</feature>
<dbReference type="EMBL" id="BQKI01000075">
    <property type="protein sequence ID" value="GJN21325.1"/>
    <property type="molecule type" value="Genomic_DNA"/>
</dbReference>
<dbReference type="Proteomes" id="UP001054889">
    <property type="component" value="Unassembled WGS sequence"/>
</dbReference>
<reference evidence="2" key="1">
    <citation type="journal article" date="2018" name="DNA Res.">
        <title>Multiple hybrid de novo genome assembly of finger millet, an orphan allotetraploid crop.</title>
        <authorList>
            <person name="Hatakeyama M."/>
            <person name="Aluri S."/>
            <person name="Balachadran M.T."/>
            <person name="Sivarajan S.R."/>
            <person name="Patrignani A."/>
            <person name="Gruter S."/>
            <person name="Poveda L."/>
            <person name="Shimizu-Inatsugi R."/>
            <person name="Baeten J."/>
            <person name="Francoijs K.J."/>
            <person name="Nataraja K.N."/>
            <person name="Reddy Y.A.N."/>
            <person name="Phadnis S."/>
            <person name="Ravikumar R.L."/>
            <person name="Schlapbach R."/>
            <person name="Sreeman S.M."/>
            <person name="Shimizu K.K."/>
        </authorList>
    </citation>
    <scope>NUCLEOTIDE SEQUENCE</scope>
</reference>
<dbReference type="AlphaFoldDB" id="A0AAV5EGH1"/>
<reference evidence="2" key="2">
    <citation type="submission" date="2021-12" db="EMBL/GenBank/DDBJ databases">
        <title>Resequencing data analysis of finger millet.</title>
        <authorList>
            <person name="Hatakeyama M."/>
            <person name="Aluri S."/>
            <person name="Balachadran M.T."/>
            <person name="Sivarajan S.R."/>
            <person name="Poveda L."/>
            <person name="Shimizu-Inatsugi R."/>
            <person name="Schlapbach R."/>
            <person name="Sreeman S.M."/>
            <person name="Shimizu K.K."/>
        </authorList>
    </citation>
    <scope>NUCLEOTIDE SEQUENCE</scope>
</reference>
<accession>A0AAV5EGH1</accession>
<protein>
    <recommendedName>
        <fullName evidence="4">ZP domain-containing protein</fullName>
    </recommendedName>
</protein>
<evidence type="ECO:0000313" key="2">
    <source>
        <dbReference type="EMBL" id="GJN21325.1"/>
    </source>
</evidence>
<dbReference type="GO" id="GO:0061635">
    <property type="term" value="P:regulation of protein complex stability"/>
    <property type="evidence" value="ECO:0007669"/>
    <property type="project" value="InterPro"/>
</dbReference>
<feature type="compositionally biased region" description="Acidic residues" evidence="1">
    <location>
        <begin position="67"/>
        <end position="76"/>
    </location>
</feature>
<sequence length="333" mass="35398">MACPAQSMLSASGCIFLSSSKPQATLVRGSLAVAGGISSSGRQFLLTCNASSSPSPSSPPPPAPPQEDADCNEEECAPEKEVGSLSAEWLAEREDPGGGHLPAQEEGVDWTYREGHRRPDQHLLCRADGVRGGERPQLRRGGLVVGGGREHGGHRGRAGPHHRRRGLVHPHPGEQEPAAGAGSRLQRPAAQLLRRQVPAPAGGGGPRPRRAGRGPCTGDGAHRGGLCPGDGLARRGAAVLVSRASLDLEIQFCGSLQFTVTDELVEHADGSISDVYQFRIYTQCMHSAPAYDEYETSPDSHTNVIFMTLRTNIELQEGISGFWTRCAMLRTSL</sequence>
<name>A0AAV5EGH1_ELECO</name>
<proteinExistence type="predicted"/>
<feature type="compositionally biased region" description="Basic residues" evidence="1">
    <location>
        <begin position="154"/>
        <end position="168"/>
    </location>
</feature>
<dbReference type="GO" id="GO:0009535">
    <property type="term" value="C:chloroplast thylakoid membrane"/>
    <property type="evidence" value="ECO:0007669"/>
    <property type="project" value="InterPro"/>
</dbReference>
<gene>
    <name evidence="2" type="primary">gb08791</name>
    <name evidence="2" type="ORF">PR202_gb08791</name>
</gene>
<evidence type="ECO:0008006" key="4">
    <source>
        <dbReference type="Google" id="ProtNLM"/>
    </source>
</evidence>
<dbReference type="InterPro" id="IPR038936">
    <property type="entry name" value="MPH1"/>
</dbReference>
<feature type="compositionally biased region" description="Low complexity" evidence="1">
    <location>
        <begin position="184"/>
        <end position="200"/>
    </location>
</feature>
<evidence type="ECO:0000313" key="3">
    <source>
        <dbReference type="Proteomes" id="UP001054889"/>
    </source>
</evidence>
<dbReference type="PANTHER" id="PTHR35753">
    <property type="entry name" value="PROTEIN MAINTENANCE OF PSII UNDER HIGH LIGHT 1"/>
    <property type="match status" value="1"/>
</dbReference>
<feature type="region of interest" description="Disordered" evidence="1">
    <location>
        <begin position="47"/>
        <end position="85"/>
    </location>
</feature>
<organism evidence="2 3">
    <name type="scientific">Eleusine coracana subsp. coracana</name>
    <dbReference type="NCBI Taxonomy" id="191504"/>
    <lineage>
        <taxon>Eukaryota</taxon>
        <taxon>Viridiplantae</taxon>
        <taxon>Streptophyta</taxon>
        <taxon>Embryophyta</taxon>
        <taxon>Tracheophyta</taxon>
        <taxon>Spermatophyta</taxon>
        <taxon>Magnoliopsida</taxon>
        <taxon>Liliopsida</taxon>
        <taxon>Poales</taxon>
        <taxon>Poaceae</taxon>
        <taxon>PACMAD clade</taxon>
        <taxon>Chloridoideae</taxon>
        <taxon>Cynodonteae</taxon>
        <taxon>Eleusininae</taxon>
        <taxon>Eleusine</taxon>
    </lineage>
</organism>
<evidence type="ECO:0000256" key="1">
    <source>
        <dbReference type="SAM" id="MobiDB-lite"/>
    </source>
</evidence>
<comment type="caution">
    <text evidence="2">The sequence shown here is derived from an EMBL/GenBank/DDBJ whole genome shotgun (WGS) entry which is preliminary data.</text>
</comment>